<feature type="transmembrane region" description="Helical" evidence="6">
    <location>
        <begin position="373"/>
        <end position="394"/>
    </location>
</feature>
<dbReference type="GeneID" id="19973590"/>
<feature type="transmembrane region" description="Helical" evidence="6">
    <location>
        <begin position="199"/>
        <end position="222"/>
    </location>
</feature>
<dbReference type="GO" id="GO:0005886">
    <property type="term" value="C:plasma membrane"/>
    <property type="evidence" value="ECO:0007669"/>
    <property type="project" value="TreeGrafter"/>
</dbReference>
<feature type="compositionally biased region" description="Basic and acidic residues" evidence="5">
    <location>
        <begin position="143"/>
        <end position="155"/>
    </location>
</feature>
<dbReference type="AlphaFoldDB" id="W2RPG7"/>
<dbReference type="HOGENOM" id="CLU_027089_5_0_1"/>
<feature type="region of interest" description="Disordered" evidence="5">
    <location>
        <begin position="142"/>
        <end position="162"/>
    </location>
</feature>
<proteinExistence type="predicted"/>
<feature type="transmembrane region" description="Helical" evidence="6">
    <location>
        <begin position="473"/>
        <end position="492"/>
    </location>
</feature>
<keyword evidence="9" id="KW-1185">Reference proteome</keyword>
<evidence type="ECO:0000256" key="3">
    <source>
        <dbReference type="ARBA" id="ARBA00022989"/>
    </source>
</evidence>
<dbReference type="PANTHER" id="PTHR11040:SF44">
    <property type="entry name" value="PROTEIN ZNTC-RELATED"/>
    <property type="match status" value="1"/>
</dbReference>
<feature type="chain" id="PRO_5004823758" description="ZIP Zinc transporter" evidence="7">
    <location>
        <begin position="19"/>
        <end position="536"/>
    </location>
</feature>
<feature type="region of interest" description="Disordered" evidence="5">
    <location>
        <begin position="306"/>
        <end position="344"/>
    </location>
</feature>
<dbReference type="RefSeq" id="XP_008718809.1">
    <property type="nucleotide sequence ID" value="XM_008720587.1"/>
</dbReference>
<organism evidence="8 9">
    <name type="scientific">Cyphellophora europaea (strain CBS 101466)</name>
    <name type="common">Phialophora europaea</name>
    <dbReference type="NCBI Taxonomy" id="1220924"/>
    <lineage>
        <taxon>Eukaryota</taxon>
        <taxon>Fungi</taxon>
        <taxon>Dikarya</taxon>
        <taxon>Ascomycota</taxon>
        <taxon>Pezizomycotina</taxon>
        <taxon>Eurotiomycetes</taxon>
        <taxon>Chaetothyriomycetidae</taxon>
        <taxon>Chaetothyriales</taxon>
        <taxon>Cyphellophoraceae</taxon>
        <taxon>Cyphellophora</taxon>
    </lineage>
</organism>
<dbReference type="VEuPathDB" id="FungiDB:HMPREF1541_06251"/>
<dbReference type="OrthoDB" id="448280at2759"/>
<evidence type="ECO:0000256" key="1">
    <source>
        <dbReference type="ARBA" id="ARBA00004141"/>
    </source>
</evidence>
<feature type="transmembrane region" description="Helical" evidence="6">
    <location>
        <begin position="242"/>
        <end position="263"/>
    </location>
</feature>
<accession>W2RPG7</accession>
<evidence type="ECO:0000256" key="5">
    <source>
        <dbReference type="SAM" id="MobiDB-lite"/>
    </source>
</evidence>
<keyword evidence="7" id="KW-0732">Signal</keyword>
<evidence type="ECO:0008006" key="10">
    <source>
        <dbReference type="Google" id="ProtNLM"/>
    </source>
</evidence>
<evidence type="ECO:0000256" key="6">
    <source>
        <dbReference type="SAM" id="Phobius"/>
    </source>
</evidence>
<sequence>MRLSVTAIAATLLVRALAQEQTTVSGTTYSDCHAHGATQYCYGPNGEETALSAAGTASITSGPASTAATATATVQTTAVTSCHAHGSDIYCINGAGDEVLVSLEATPTGETPAEYTSCHAHDDEQYCVDPDGNDVLVLAEGATSHDEEEHSHPLDESTSSEGQDCHFHAGVEHCVAAGESESGGVTAEQCSRQTRDYDIPLRVGTLFAMLVTSTIAVFLPQVLDKLPFRAMNDIAFTAIKQFGTGIIIATGFVHLYTHAYLMFTNPCIGTIDYEATTSAFVMAGIFLSFLVEYIGHRIVLARSRSRNTVDPSPLPTSDTSGTLSQHDSSGPNPKEHGQYNATRETPAAPGANLAALGHHHGNPYSPTNPNSKLSVLVMEAGVLFHSILIGITLVVAGDSFYKTLLVVIIFHQFFEGLALGARITLLRHPTTSTTSLRRTKTLMSLAFACITPLGMGIGIGVLDRFNGNDPTTLWVIGTLDALSAGVLIWVGLVDMWARDWVVEGGEMVEARLGRVVVGGLGLVGGLVIMSFLGKWA</sequence>
<dbReference type="EMBL" id="KB822722">
    <property type="protein sequence ID" value="ETN38220.1"/>
    <property type="molecule type" value="Genomic_DNA"/>
</dbReference>
<reference evidence="8 9" key="1">
    <citation type="submission" date="2013-03" db="EMBL/GenBank/DDBJ databases">
        <title>The Genome Sequence of Phialophora europaea CBS 101466.</title>
        <authorList>
            <consortium name="The Broad Institute Genomics Platform"/>
            <person name="Cuomo C."/>
            <person name="de Hoog S."/>
            <person name="Gorbushina A."/>
            <person name="Walker B."/>
            <person name="Young S.K."/>
            <person name="Zeng Q."/>
            <person name="Gargeya S."/>
            <person name="Fitzgerald M."/>
            <person name="Haas B."/>
            <person name="Abouelleil A."/>
            <person name="Allen A.W."/>
            <person name="Alvarado L."/>
            <person name="Arachchi H.M."/>
            <person name="Berlin A.M."/>
            <person name="Chapman S.B."/>
            <person name="Gainer-Dewar J."/>
            <person name="Goldberg J."/>
            <person name="Griggs A."/>
            <person name="Gujja S."/>
            <person name="Hansen M."/>
            <person name="Howarth C."/>
            <person name="Imamovic A."/>
            <person name="Ireland A."/>
            <person name="Larimer J."/>
            <person name="McCowan C."/>
            <person name="Murphy C."/>
            <person name="Pearson M."/>
            <person name="Poon T.W."/>
            <person name="Priest M."/>
            <person name="Roberts A."/>
            <person name="Saif S."/>
            <person name="Shea T."/>
            <person name="Sisk P."/>
            <person name="Sykes S."/>
            <person name="Wortman J."/>
            <person name="Nusbaum C."/>
            <person name="Birren B."/>
        </authorList>
    </citation>
    <scope>NUCLEOTIDE SEQUENCE [LARGE SCALE GENOMIC DNA]</scope>
    <source>
        <strain evidence="8 9">CBS 101466</strain>
    </source>
</reference>
<evidence type="ECO:0000313" key="9">
    <source>
        <dbReference type="Proteomes" id="UP000030752"/>
    </source>
</evidence>
<feature type="compositionally biased region" description="Polar residues" evidence="5">
    <location>
        <begin position="306"/>
        <end position="331"/>
    </location>
</feature>
<dbReference type="InParanoid" id="W2RPG7"/>
<comment type="subcellular location">
    <subcellularLocation>
        <location evidence="1">Membrane</location>
        <topology evidence="1">Multi-pass membrane protein</topology>
    </subcellularLocation>
</comment>
<gene>
    <name evidence="8" type="ORF">HMPREF1541_06251</name>
</gene>
<dbReference type="STRING" id="1220924.W2RPG7"/>
<evidence type="ECO:0000313" key="8">
    <source>
        <dbReference type="EMBL" id="ETN38220.1"/>
    </source>
</evidence>
<keyword evidence="4 6" id="KW-0472">Membrane</keyword>
<dbReference type="Proteomes" id="UP000030752">
    <property type="component" value="Unassembled WGS sequence"/>
</dbReference>
<feature type="transmembrane region" description="Helical" evidence="6">
    <location>
        <begin position="400"/>
        <end position="421"/>
    </location>
</feature>
<dbReference type="Pfam" id="PF02535">
    <property type="entry name" value="Zip"/>
    <property type="match status" value="1"/>
</dbReference>
<evidence type="ECO:0000256" key="4">
    <source>
        <dbReference type="ARBA" id="ARBA00023136"/>
    </source>
</evidence>
<feature type="transmembrane region" description="Helical" evidence="6">
    <location>
        <begin position="512"/>
        <end position="532"/>
    </location>
</feature>
<keyword evidence="2 6" id="KW-0812">Transmembrane</keyword>
<feature type="transmembrane region" description="Helical" evidence="6">
    <location>
        <begin position="442"/>
        <end position="461"/>
    </location>
</feature>
<dbReference type="PANTHER" id="PTHR11040">
    <property type="entry name" value="ZINC/IRON TRANSPORTER"/>
    <property type="match status" value="1"/>
</dbReference>
<dbReference type="InterPro" id="IPR003689">
    <property type="entry name" value="ZIP"/>
</dbReference>
<feature type="signal peptide" evidence="7">
    <location>
        <begin position="1"/>
        <end position="18"/>
    </location>
</feature>
<evidence type="ECO:0000256" key="2">
    <source>
        <dbReference type="ARBA" id="ARBA00022692"/>
    </source>
</evidence>
<evidence type="ECO:0000256" key="7">
    <source>
        <dbReference type="SAM" id="SignalP"/>
    </source>
</evidence>
<keyword evidence="3 6" id="KW-1133">Transmembrane helix</keyword>
<dbReference type="GO" id="GO:0005385">
    <property type="term" value="F:zinc ion transmembrane transporter activity"/>
    <property type="evidence" value="ECO:0007669"/>
    <property type="project" value="TreeGrafter"/>
</dbReference>
<feature type="transmembrane region" description="Helical" evidence="6">
    <location>
        <begin position="275"/>
        <end position="295"/>
    </location>
</feature>
<dbReference type="eggNOG" id="KOG1558">
    <property type="taxonomic scope" value="Eukaryota"/>
</dbReference>
<protein>
    <recommendedName>
        <fullName evidence="10">ZIP Zinc transporter</fullName>
    </recommendedName>
</protein>
<name>W2RPG7_CYPE1</name>